<dbReference type="PANTHER" id="PTHR43792">
    <property type="entry name" value="GNAT FAMILY, PUTATIVE (AFU_ORTHOLOGUE AFUA_3G00765)-RELATED-RELATED"/>
    <property type="match status" value="1"/>
</dbReference>
<sequence length="197" mass="21192">MFEETVTDRLILSPIASADARTVAAIFALQSDPATWAHLPEAVETDISQSRARAADHGKSWAEFGLGWWLLRLRAPLGDLDTETVIGIGGAAIRPHQAAAWNLGYRLTPGAWGHGLATEVGRAGLAAATAARPDLPVTARVLAHNRASWRTLERVGLAQVWEGDAPADYALTSGMQRRVYADRALPSELRDRLIALG</sequence>
<proteinExistence type="predicted"/>
<organism evidence="2 3">
    <name type="scientific">Microbacterium galbinum</name>
    <dbReference type="NCBI Taxonomy" id="2851646"/>
    <lineage>
        <taxon>Bacteria</taxon>
        <taxon>Bacillati</taxon>
        <taxon>Actinomycetota</taxon>
        <taxon>Actinomycetes</taxon>
        <taxon>Micrococcales</taxon>
        <taxon>Microbacteriaceae</taxon>
        <taxon>Microbacterium</taxon>
    </lineage>
</organism>
<dbReference type="SUPFAM" id="SSF55729">
    <property type="entry name" value="Acyl-CoA N-acyltransferases (Nat)"/>
    <property type="match status" value="1"/>
</dbReference>
<dbReference type="Proteomes" id="UP000831963">
    <property type="component" value="Chromosome"/>
</dbReference>
<gene>
    <name evidence="2" type="ORF">KV396_06070</name>
</gene>
<dbReference type="Gene3D" id="3.40.630.30">
    <property type="match status" value="1"/>
</dbReference>
<evidence type="ECO:0000313" key="3">
    <source>
        <dbReference type="Proteomes" id="UP000831963"/>
    </source>
</evidence>
<reference evidence="2 3" key="1">
    <citation type="submission" date="2021-06" db="EMBL/GenBank/DDBJ databases">
        <title>Genome-based taxonomic framework of Microbacterium strains isolated from marine environment, the description of four new species and reclassification of four preexisting species.</title>
        <authorList>
            <person name="Lee S.D."/>
            <person name="Kim S.-M."/>
            <person name="Byeon Y.-S."/>
            <person name="Yang H.L."/>
            <person name="Kim I.S."/>
        </authorList>
    </citation>
    <scope>NUCLEOTIDE SEQUENCE [LARGE SCALE GENOMIC DNA]</scope>
    <source>
        <strain evidence="2 3">SSW1-36</strain>
    </source>
</reference>
<dbReference type="InterPro" id="IPR000182">
    <property type="entry name" value="GNAT_dom"/>
</dbReference>
<dbReference type="Pfam" id="PF13302">
    <property type="entry name" value="Acetyltransf_3"/>
    <property type="match status" value="1"/>
</dbReference>
<dbReference type="InterPro" id="IPR016181">
    <property type="entry name" value="Acyl_CoA_acyltransferase"/>
</dbReference>
<accession>A0ABY4IRZ3</accession>
<feature type="domain" description="N-acetyltransferase" evidence="1">
    <location>
        <begin position="9"/>
        <end position="157"/>
    </location>
</feature>
<keyword evidence="3" id="KW-1185">Reference proteome</keyword>
<name>A0ABY4IRZ3_9MICO</name>
<dbReference type="PANTHER" id="PTHR43792:SF1">
    <property type="entry name" value="N-ACETYLTRANSFERASE DOMAIN-CONTAINING PROTEIN"/>
    <property type="match status" value="1"/>
</dbReference>
<dbReference type="RefSeq" id="WP_247957203.1">
    <property type="nucleotide sequence ID" value="NZ_CP078077.1"/>
</dbReference>
<dbReference type="InterPro" id="IPR051531">
    <property type="entry name" value="N-acetyltransferase"/>
</dbReference>
<dbReference type="EMBL" id="CP078077">
    <property type="protein sequence ID" value="UPL14068.1"/>
    <property type="molecule type" value="Genomic_DNA"/>
</dbReference>
<evidence type="ECO:0000259" key="1">
    <source>
        <dbReference type="Pfam" id="PF13302"/>
    </source>
</evidence>
<evidence type="ECO:0000313" key="2">
    <source>
        <dbReference type="EMBL" id="UPL14068.1"/>
    </source>
</evidence>
<protein>
    <submittedName>
        <fullName evidence="2">GNAT family N-acetyltransferase</fullName>
    </submittedName>
</protein>